<dbReference type="Pfam" id="PF19498">
    <property type="entry name" value="DUF6033"/>
    <property type="match status" value="1"/>
</dbReference>
<organism evidence="2 3">
    <name type="scientific">Butyrivibrio fibrisolvens</name>
    <dbReference type="NCBI Taxonomy" id="831"/>
    <lineage>
        <taxon>Bacteria</taxon>
        <taxon>Bacillati</taxon>
        <taxon>Bacillota</taxon>
        <taxon>Clostridia</taxon>
        <taxon>Lachnospirales</taxon>
        <taxon>Lachnospiraceae</taxon>
        <taxon>Butyrivibrio</taxon>
    </lineage>
</organism>
<dbReference type="EMBL" id="FOGJ01000009">
    <property type="protein sequence ID" value="SER71245.1"/>
    <property type="molecule type" value="Genomic_DNA"/>
</dbReference>
<evidence type="ECO:0000313" key="2">
    <source>
        <dbReference type="EMBL" id="SER71245.1"/>
    </source>
</evidence>
<dbReference type="RefSeq" id="WP_081357017.1">
    <property type="nucleotide sequence ID" value="NZ_FOGJ01000009.1"/>
</dbReference>
<dbReference type="AlphaFoldDB" id="A0A1H9RFC1"/>
<sequence>MDIGNIGSVASAYQYANQIRNRQVSSTGFANSLNAATSSDDKVDAYKNSLQNKFGCPITIASVGKDQNSMDRFAGGTVGSGNVAIAPNILEQMANDPEKAAYYEKKIQEHFDSLPSTEAFLGAHNLRMTTSGVTIHEDGTVTYYCSCEETPEYKAKVAADHKAKREKEAKERQESIERSQEAADERRRIQEESYRKRSIESILHEQILNSGSFAFGNTPEQVLTVYEMGISTSFVMTDM</sequence>
<dbReference type="Proteomes" id="UP000182584">
    <property type="component" value="Unassembled WGS sequence"/>
</dbReference>
<evidence type="ECO:0000256" key="1">
    <source>
        <dbReference type="SAM" id="MobiDB-lite"/>
    </source>
</evidence>
<dbReference type="OrthoDB" id="2037534at2"/>
<gene>
    <name evidence="2" type="ORF">SAMN04487884_109138</name>
</gene>
<reference evidence="2 3" key="1">
    <citation type="submission" date="2016-10" db="EMBL/GenBank/DDBJ databases">
        <authorList>
            <person name="de Groot N.N."/>
        </authorList>
    </citation>
    <scope>NUCLEOTIDE SEQUENCE [LARGE SCALE GENOMIC DNA]</scope>
    <source>
        <strain evidence="2 3">AR40</strain>
    </source>
</reference>
<dbReference type="InterPro" id="IPR046097">
    <property type="entry name" value="DUF6033"/>
</dbReference>
<feature type="region of interest" description="Disordered" evidence="1">
    <location>
        <begin position="164"/>
        <end position="189"/>
    </location>
</feature>
<accession>A0A1H9RFC1</accession>
<protein>
    <submittedName>
        <fullName evidence="2">Uncharacterized protein</fullName>
    </submittedName>
</protein>
<proteinExistence type="predicted"/>
<name>A0A1H9RFC1_BUTFI</name>
<evidence type="ECO:0000313" key="3">
    <source>
        <dbReference type="Proteomes" id="UP000182584"/>
    </source>
</evidence>